<feature type="transmembrane region" description="Helical" evidence="1">
    <location>
        <begin position="6"/>
        <end position="22"/>
    </location>
</feature>
<dbReference type="AlphaFoldDB" id="A0A975B8U6"/>
<keyword evidence="1" id="KW-0472">Membrane</keyword>
<dbReference type="RefSeq" id="WP_207687119.1">
    <property type="nucleotide sequence ID" value="NZ_CP061799.1"/>
</dbReference>
<name>A0A975B8U6_9BACT</name>
<evidence type="ECO:0000313" key="3">
    <source>
        <dbReference type="Proteomes" id="UP000663720"/>
    </source>
</evidence>
<keyword evidence="3" id="KW-1185">Reference proteome</keyword>
<keyword evidence="1" id="KW-1133">Transmembrane helix</keyword>
<evidence type="ECO:0000256" key="1">
    <source>
        <dbReference type="SAM" id="Phobius"/>
    </source>
</evidence>
<dbReference type="EMBL" id="CP061799">
    <property type="protein sequence ID" value="QTA81046.1"/>
    <property type="molecule type" value="Genomic_DNA"/>
</dbReference>
<feature type="transmembrane region" description="Helical" evidence="1">
    <location>
        <begin position="106"/>
        <end position="127"/>
    </location>
</feature>
<gene>
    <name evidence="2" type="ORF">dnl_33700</name>
</gene>
<feature type="transmembrane region" description="Helical" evidence="1">
    <location>
        <begin position="42"/>
        <end position="66"/>
    </location>
</feature>
<evidence type="ECO:0000313" key="2">
    <source>
        <dbReference type="EMBL" id="QTA81046.1"/>
    </source>
</evidence>
<proteinExistence type="predicted"/>
<reference evidence="2" key="1">
    <citation type="journal article" date="2021" name="Microb. Physiol.">
        <title>Proteogenomic Insights into the Physiology of Marine, Sulfate-Reducing, Filamentous Desulfonema limicola and Desulfonema magnum.</title>
        <authorList>
            <person name="Schnaars V."/>
            <person name="Wohlbrand L."/>
            <person name="Scheve S."/>
            <person name="Hinrichs C."/>
            <person name="Reinhardt R."/>
            <person name="Rabus R."/>
        </authorList>
    </citation>
    <scope>NUCLEOTIDE SEQUENCE</scope>
    <source>
        <strain evidence="2">5ac10</strain>
    </source>
</reference>
<organism evidence="2 3">
    <name type="scientific">Desulfonema limicola</name>
    <dbReference type="NCBI Taxonomy" id="45656"/>
    <lineage>
        <taxon>Bacteria</taxon>
        <taxon>Pseudomonadati</taxon>
        <taxon>Thermodesulfobacteriota</taxon>
        <taxon>Desulfobacteria</taxon>
        <taxon>Desulfobacterales</taxon>
        <taxon>Desulfococcaceae</taxon>
        <taxon>Desulfonema</taxon>
    </lineage>
</organism>
<protein>
    <recommendedName>
        <fullName evidence="4">Transmembrane protein</fullName>
    </recommendedName>
</protein>
<keyword evidence="1" id="KW-0812">Transmembrane</keyword>
<accession>A0A975B8U6</accession>
<feature type="transmembrane region" description="Helical" evidence="1">
    <location>
        <begin position="78"/>
        <end position="99"/>
    </location>
</feature>
<dbReference type="Proteomes" id="UP000663720">
    <property type="component" value="Chromosome"/>
</dbReference>
<sequence>MNIVKSIPLFLYLLIIYNIIEFSSPDIQAGNMVKKVIFEFKLISGSVVALDISTFLIIIGLHALYFEILKSLRASVTTIINHTLSLIVFIVFLIEFIVVKQAGTPCFLIMTFMSLLVVISGFTVSISSARRDIMVDR</sequence>
<evidence type="ECO:0008006" key="4">
    <source>
        <dbReference type="Google" id="ProtNLM"/>
    </source>
</evidence>
<dbReference type="KEGG" id="dli:dnl_33700"/>